<evidence type="ECO:0000256" key="1">
    <source>
        <dbReference type="SAM" id="MobiDB-lite"/>
    </source>
</evidence>
<dbReference type="EMBL" id="CAFBPA010000022">
    <property type="protein sequence ID" value="CAB4996831.1"/>
    <property type="molecule type" value="Genomic_DNA"/>
</dbReference>
<proteinExistence type="predicted"/>
<evidence type="ECO:0000313" key="2">
    <source>
        <dbReference type="EMBL" id="CAB4709102.1"/>
    </source>
</evidence>
<name>A0A6J7NUQ2_9ZZZZ</name>
<feature type="region of interest" description="Disordered" evidence="1">
    <location>
        <begin position="43"/>
        <end position="68"/>
    </location>
</feature>
<gene>
    <name evidence="2" type="ORF">UFOPK2625_00910</name>
    <name evidence="3" type="ORF">UFOPK4043_00248</name>
</gene>
<organism evidence="3">
    <name type="scientific">freshwater metagenome</name>
    <dbReference type="NCBI Taxonomy" id="449393"/>
    <lineage>
        <taxon>unclassified sequences</taxon>
        <taxon>metagenomes</taxon>
        <taxon>ecological metagenomes</taxon>
    </lineage>
</organism>
<accession>A0A6J7NUQ2</accession>
<dbReference type="AlphaFoldDB" id="A0A6J7NUQ2"/>
<protein>
    <submittedName>
        <fullName evidence="3">Unannotated protein</fullName>
    </submittedName>
</protein>
<dbReference type="EMBL" id="CAEZXZ010000135">
    <property type="protein sequence ID" value="CAB4709102.1"/>
    <property type="molecule type" value="Genomic_DNA"/>
</dbReference>
<reference evidence="3" key="1">
    <citation type="submission" date="2020-05" db="EMBL/GenBank/DDBJ databases">
        <authorList>
            <person name="Chiriac C."/>
            <person name="Salcher M."/>
            <person name="Ghai R."/>
            <person name="Kavagutti S V."/>
        </authorList>
    </citation>
    <scope>NUCLEOTIDE SEQUENCE</scope>
</reference>
<sequence length="68" mass="7238">MRRTELSGKLEFSVVNVHRDDDAGPGQSGSCYRGVTNTSAADHRDGIAARDVSSIDRCAKPGHHAATE</sequence>
<evidence type="ECO:0000313" key="3">
    <source>
        <dbReference type="EMBL" id="CAB4996831.1"/>
    </source>
</evidence>